<comment type="caution">
    <text evidence="5">The sequence shown here is derived from an EMBL/GenBank/DDBJ whole genome shotgun (WGS) entry which is preliminary data.</text>
</comment>
<dbReference type="InterPro" id="IPR003703">
    <property type="entry name" value="Acyl_CoA_thio"/>
</dbReference>
<dbReference type="CDD" id="cd03445">
    <property type="entry name" value="Thioesterase_II_repeat2"/>
    <property type="match status" value="1"/>
</dbReference>
<dbReference type="AlphaFoldDB" id="A0A917QNX2"/>
<reference evidence="5" key="1">
    <citation type="journal article" date="2014" name="Int. J. Syst. Evol. Microbiol.">
        <title>Complete genome sequence of Corynebacterium casei LMG S-19264T (=DSM 44701T), isolated from a smear-ripened cheese.</title>
        <authorList>
            <consortium name="US DOE Joint Genome Institute (JGI-PGF)"/>
            <person name="Walter F."/>
            <person name="Albersmeier A."/>
            <person name="Kalinowski J."/>
            <person name="Ruckert C."/>
        </authorList>
    </citation>
    <scope>NUCLEOTIDE SEQUENCE</scope>
    <source>
        <strain evidence="5">JCM 3035</strain>
    </source>
</reference>
<dbReference type="GO" id="GO:0047617">
    <property type="term" value="F:fatty acyl-CoA hydrolase activity"/>
    <property type="evidence" value="ECO:0007669"/>
    <property type="project" value="InterPro"/>
</dbReference>
<dbReference type="GO" id="GO:0005829">
    <property type="term" value="C:cytosol"/>
    <property type="evidence" value="ECO:0007669"/>
    <property type="project" value="TreeGrafter"/>
</dbReference>
<dbReference type="InterPro" id="IPR049450">
    <property type="entry name" value="ACOT8-like_C"/>
</dbReference>
<dbReference type="InterPro" id="IPR049449">
    <property type="entry name" value="TesB_ACOT8-like_N"/>
</dbReference>
<name>A0A917QNX2_9ACTN</name>
<dbReference type="InterPro" id="IPR029069">
    <property type="entry name" value="HotDog_dom_sf"/>
</dbReference>
<keyword evidence="2" id="KW-0378">Hydrolase</keyword>
<reference evidence="5" key="2">
    <citation type="submission" date="2020-09" db="EMBL/GenBank/DDBJ databases">
        <authorList>
            <person name="Sun Q."/>
            <person name="Ohkuma M."/>
        </authorList>
    </citation>
    <scope>NUCLEOTIDE SEQUENCE</scope>
    <source>
        <strain evidence="5">JCM 3035</strain>
    </source>
</reference>
<feature type="domain" description="Acyl-CoA thioesterase-like C-terminal" evidence="4">
    <location>
        <begin position="146"/>
        <end position="265"/>
    </location>
</feature>
<organism evidence="5 6">
    <name type="scientific">Streptomyces flaveus</name>
    <dbReference type="NCBI Taxonomy" id="66370"/>
    <lineage>
        <taxon>Bacteria</taxon>
        <taxon>Bacillati</taxon>
        <taxon>Actinomycetota</taxon>
        <taxon>Actinomycetes</taxon>
        <taxon>Kitasatosporales</taxon>
        <taxon>Streptomycetaceae</taxon>
        <taxon>Streptomyces</taxon>
        <taxon>Streptomyces aurantiacus group</taxon>
    </lineage>
</organism>
<dbReference type="GO" id="GO:0006637">
    <property type="term" value="P:acyl-CoA metabolic process"/>
    <property type="evidence" value="ECO:0007669"/>
    <property type="project" value="InterPro"/>
</dbReference>
<dbReference type="CDD" id="cd03444">
    <property type="entry name" value="Thioesterase_II_repeat1"/>
    <property type="match status" value="1"/>
</dbReference>
<proteinExistence type="inferred from homology"/>
<evidence type="ECO:0000313" key="6">
    <source>
        <dbReference type="Proteomes" id="UP000637788"/>
    </source>
</evidence>
<evidence type="ECO:0000256" key="2">
    <source>
        <dbReference type="ARBA" id="ARBA00022801"/>
    </source>
</evidence>
<dbReference type="Proteomes" id="UP000637788">
    <property type="component" value="Unassembled WGS sequence"/>
</dbReference>
<evidence type="ECO:0000259" key="4">
    <source>
        <dbReference type="Pfam" id="PF20789"/>
    </source>
</evidence>
<evidence type="ECO:0000259" key="3">
    <source>
        <dbReference type="Pfam" id="PF13622"/>
    </source>
</evidence>
<dbReference type="Pfam" id="PF13622">
    <property type="entry name" value="4HBT_3"/>
    <property type="match status" value="1"/>
</dbReference>
<protein>
    <submittedName>
        <fullName evidence="5">Acyl-CoA thioesterase II</fullName>
    </submittedName>
</protein>
<accession>A0A917QNX2</accession>
<dbReference type="Gene3D" id="2.40.160.210">
    <property type="entry name" value="Acyl-CoA thioesterase, double hotdog domain"/>
    <property type="match status" value="1"/>
</dbReference>
<dbReference type="InterPro" id="IPR042171">
    <property type="entry name" value="Acyl-CoA_hotdog"/>
</dbReference>
<gene>
    <name evidence="5" type="primary">tesB</name>
    <name evidence="5" type="ORF">GCM10010094_19800</name>
</gene>
<dbReference type="SUPFAM" id="SSF54637">
    <property type="entry name" value="Thioesterase/thiol ester dehydrase-isomerase"/>
    <property type="match status" value="2"/>
</dbReference>
<evidence type="ECO:0000313" key="5">
    <source>
        <dbReference type="EMBL" id="GGK59497.1"/>
    </source>
</evidence>
<dbReference type="EMBL" id="BMPQ01000004">
    <property type="protein sequence ID" value="GGK59497.1"/>
    <property type="molecule type" value="Genomic_DNA"/>
</dbReference>
<comment type="similarity">
    <text evidence="1">Belongs to the C/M/P thioester hydrolase family.</text>
</comment>
<keyword evidence="6" id="KW-1185">Reference proteome</keyword>
<dbReference type="Pfam" id="PF20789">
    <property type="entry name" value="4HBT_3C"/>
    <property type="match status" value="1"/>
</dbReference>
<dbReference type="GO" id="GO:0009062">
    <property type="term" value="P:fatty acid catabolic process"/>
    <property type="evidence" value="ECO:0007669"/>
    <property type="project" value="TreeGrafter"/>
</dbReference>
<dbReference type="PANTHER" id="PTHR11066:SF34">
    <property type="entry name" value="ACYL-COENZYME A THIOESTERASE 8"/>
    <property type="match status" value="1"/>
</dbReference>
<dbReference type="PANTHER" id="PTHR11066">
    <property type="entry name" value="ACYL-COA THIOESTERASE"/>
    <property type="match status" value="1"/>
</dbReference>
<feature type="domain" description="Acyl-CoA thioesterase-like N-terminal HotDog" evidence="3">
    <location>
        <begin position="38"/>
        <end position="112"/>
    </location>
</feature>
<sequence length="270" mass="29237">MGADNMTDRWTDLLDCLVLKPVGDQAYEGRSQQLPYHRLYGGQLLAQFVQAACLTAPGKAVKSLHTVFVREGSSEEPVRYTTDCPHQGRSFATVRLEAAQGHRTVAVATASMHTWEDGPDRQTAAPLPDLPGPEHALSLDLLPFQARSHADLDAPAVGPPTLDLWLRTPPVAPELGPALLAYATDLTLIGTALRPVDGLSQRDAGGAFASAVTSHTVWFHRPLRTDDWLLLRQRSPLAAHGRAYGLGDVLSRQGALAAAFTQEALLRFRD</sequence>
<evidence type="ECO:0000256" key="1">
    <source>
        <dbReference type="ARBA" id="ARBA00006538"/>
    </source>
</evidence>